<sequence>MKHFHRTSLHPDAVLATADAFFPTIGMMPAGQTARSRTFKGSVGTPEVPSSLTISVKMEGGHYVFVEADTDQMGESRLDRNVKKFFVSLHTQVDAKHTFAPAY</sequence>
<protein>
    <submittedName>
        <fullName evidence="2">Uncharacterized protein</fullName>
    </submittedName>
</protein>
<dbReference type="EMBL" id="CP130612">
    <property type="protein sequence ID" value="WKW12570.1"/>
    <property type="molecule type" value="Genomic_DNA"/>
</dbReference>
<evidence type="ECO:0000313" key="2">
    <source>
        <dbReference type="EMBL" id="WKW15477.1"/>
    </source>
</evidence>
<dbReference type="Proteomes" id="UP001229955">
    <property type="component" value="Chromosome"/>
</dbReference>
<accession>A0AA49Q5W2</accession>
<name>A0AA49Q7V9_9BACT</name>
<dbReference type="AlphaFoldDB" id="A0AA49Q7V9"/>
<organism evidence="2 3">
    <name type="scientific">Pseudogemmatithrix spongiicola</name>
    <dbReference type="NCBI Taxonomy" id="3062599"/>
    <lineage>
        <taxon>Bacteria</taxon>
        <taxon>Pseudomonadati</taxon>
        <taxon>Gemmatimonadota</taxon>
        <taxon>Gemmatimonadia</taxon>
        <taxon>Gemmatimonadales</taxon>
        <taxon>Gemmatimonadaceae</taxon>
        <taxon>Pseudogemmatithrix</taxon>
    </lineage>
</organism>
<evidence type="ECO:0000313" key="3">
    <source>
        <dbReference type="Proteomes" id="UP001229955"/>
    </source>
</evidence>
<proteinExistence type="predicted"/>
<evidence type="ECO:0000313" key="1">
    <source>
        <dbReference type="EMBL" id="WKW12570.1"/>
    </source>
</evidence>
<dbReference type="KEGG" id="pspc:Strain318_001865"/>
<keyword evidence="3" id="KW-1185">Reference proteome</keyword>
<dbReference type="RefSeq" id="WP_367885449.1">
    <property type="nucleotide sequence ID" value="NZ_CP130612.1"/>
</dbReference>
<dbReference type="EMBL" id="CP130613">
    <property type="protein sequence ID" value="WKW15477.1"/>
    <property type="molecule type" value="Genomic_DNA"/>
</dbReference>
<accession>A0AA49Q7V9</accession>
<gene>
    <name evidence="1" type="ORF">Strain138_001866</name>
    <name evidence="2" type="ORF">Strain318_001865</name>
</gene>
<reference evidence="2" key="1">
    <citation type="submission" date="2023-07" db="EMBL/GenBank/DDBJ databases">
        <authorList>
            <person name="Haufschild T."/>
            <person name="Kallscheuer N."/>
            <person name="Hammer J."/>
            <person name="Kohn T."/>
            <person name="Kabuu M."/>
            <person name="Jogler M."/>
            <person name="Wohfarth N."/>
            <person name="Heuer A."/>
            <person name="Rohde M."/>
            <person name="van Teeseling M.C.F."/>
            <person name="Jogler C."/>
        </authorList>
    </citation>
    <scope>NUCLEOTIDE SEQUENCE</scope>
    <source>
        <strain evidence="1">Strain 138</strain>
        <strain evidence="2">Strain 318</strain>
    </source>
</reference>